<evidence type="ECO:0000256" key="1">
    <source>
        <dbReference type="SAM" id="SignalP"/>
    </source>
</evidence>
<dbReference type="InterPro" id="IPR026444">
    <property type="entry name" value="Secre_tail"/>
</dbReference>
<accession>A0A399S091</accession>
<organism evidence="3 4">
    <name type="scientific">Pontibacter oryzae</name>
    <dbReference type="NCBI Taxonomy" id="2304593"/>
    <lineage>
        <taxon>Bacteria</taxon>
        <taxon>Pseudomonadati</taxon>
        <taxon>Bacteroidota</taxon>
        <taxon>Cytophagia</taxon>
        <taxon>Cytophagales</taxon>
        <taxon>Hymenobacteraceae</taxon>
        <taxon>Pontibacter</taxon>
    </lineage>
</organism>
<feature type="domain" description="Secretion system C-terminal sorting" evidence="2">
    <location>
        <begin position="510"/>
        <end position="578"/>
    </location>
</feature>
<dbReference type="Gene3D" id="2.60.40.10">
    <property type="entry name" value="Immunoglobulins"/>
    <property type="match status" value="1"/>
</dbReference>
<gene>
    <name evidence="3" type="ORF">D1627_10640</name>
</gene>
<sequence length="580" mass="62529">MKQIYILTIALFLVPLFSNAQQDPAQISTLLYHNNFTNGFGGMYSSDGRSLSRATSGGNTSSYLASGGAYGYTVPNNTSVGRYVDKFILLDNISTVGFKNVKIIWANRQNYNVSSSFPKARLFYSVDGSAFEEVSGWQANSTMNNSWNLVNNGQYVSLPADAMNADRLTFAWFVRVPTSDSNDYYYALDDVTIVGTPEEDPTTAENDLSVFDWSSLPNGTNPFSTDASYEVDGNVLKWSRASSSGVTVTEAAVGTTFQAPTKTLSVLQRGASSSTGTRLRVDFAEPVADLTFSLFDVDQSSGQFQDNIKITGVGYSGRVVLAETKVITTFNNSFSTATNAITGVSGSDVNSATPGGNVKISFSEPVGQVNIEYYNLDAAKGNQGIGVHNLSWRRDRSLAPLPVELVSFKGAAVNGAAKLTWATAQEKNNERFVVERSQDGKAFAAIGEVKGNGTSAARTDYSFTDTNPAAGANYYRLRQIDFDGTEDFSKVVELNINKNTIAANSALASVYPTVASTEVKVNFALTNANVTVLDASGRQVAQFANAGRELVIPVSNLQRGVYFVTVTDGAQRQTQRFVKQ</sequence>
<feature type="chain" id="PRO_5017357691" evidence="1">
    <location>
        <begin position="21"/>
        <end position="580"/>
    </location>
</feature>
<dbReference type="NCBIfam" id="TIGR04183">
    <property type="entry name" value="Por_Secre_tail"/>
    <property type="match status" value="1"/>
</dbReference>
<dbReference type="Pfam" id="PF18962">
    <property type="entry name" value="Por_Secre_tail"/>
    <property type="match status" value="1"/>
</dbReference>
<keyword evidence="4" id="KW-1185">Reference proteome</keyword>
<comment type="caution">
    <text evidence="3">The sequence shown here is derived from an EMBL/GenBank/DDBJ whole genome shotgun (WGS) entry which is preliminary data.</text>
</comment>
<feature type="signal peptide" evidence="1">
    <location>
        <begin position="1"/>
        <end position="20"/>
    </location>
</feature>
<keyword evidence="1" id="KW-0732">Signal</keyword>
<evidence type="ECO:0000313" key="3">
    <source>
        <dbReference type="EMBL" id="RIJ37560.1"/>
    </source>
</evidence>
<name>A0A399S091_9BACT</name>
<dbReference type="EMBL" id="QWGE01000003">
    <property type="protein sequence ID" value="RIJ37560.1"/>
    <property type="molecule type" value="Genomic_DNA"/>
</dbReference>
<dbReference type="InterPro" id="IPR013783">
    <property type="entry name" value="Ig-like_fold"/>
</dbReference>
<protein>
    <submittedName>
        <fullName evidence="3">T9SS C-terminal target domain-containing protein</fullName>
    </submittedName>
</protein>
<evidence type="ECO:0000313" key="4">
    <source>
        <dbReference type="Proteomes" id="UP000266005"/>
    </source>
</evidence>
<dbReference type="AlphaFoldDB" id="A0A399S091"/>
<evidence type="ECO:0000259" key="2">
    <source>
        <dbReference type="Pfam" id="PF18962"/>
    </source>
</evidence>
<dbReference type="Proteomes" id="UP000266005">
    <property type="component" value="Unassembled WGS sequence"/>
</dbReference>
<reference evidence="4" key="1">
    <citation type="submission" date="2018-08" db="EMBL/GenBank/DDBJ databases">
        <title>Mucilaginibacter sp. MYSH2.</title>
        <authorList>
            <person name="Seo T."/>
        </authorList>
    </citation>
    <scope>NUCLEOTIDE SEQUENCE [LARGE SCALE GENOMIC DNA]</scope>
    <source>
        <strain evidence="4">KIRAN</strain>
    </source>
</reference>
<proteinExistence type="predicted"/>